<dbReference type="EMBL" id="BAAAGX010000010">
    <property type="protein sequence ID" value="GAA0240822.1"/>
    <property type="molecule type" value="Genomic_DNA"/>
</dbReference>
<dbReference type="InterPro" id="IPR050426">
    <property type="entry name" value="Glycosyltransferase_28"/>
</dbReference>
<keyword evidence="5" id="KW-1185">Reference proteome</keyword>
<sequence length="426" mass="44575">MAVVLLVTHGSGGDVLPFVRIGAALAARGHDVSLLTHAPYAARVRAAGLEFVPIDTEESYPESQVGIDVRSPDELRRHYRKAGLFAQLDAEVAALAERHRPGATVLVGRHTSALSVLIAAEALGAPAVTVAVAPVQLLVAPAAALNLARGLADGVGAVRARHGLPARTDWLRWLGSSARTLGLWPRWFDAAGAPAPPGVDLVGFVTGDDEPATTDDEAATTDDAKKATTDDAAAAATDGADRLAGAPLLVTGGTGAMLHPRFYPLALDAVARTGHRAVVVAPDRALLPARLPPHTRWYPRLPFPAVVPRAGALLHHGGIGTAVRALRSGTPQVILAHGADRPDNAARLARFGLARWTDVDRASPELLADLLTTALRRRARPAGEDPARSSETAADLIEATLTQPPPAPVRALSAAQKRLLLRKLLR</sequence>
<evidence type="ECO:0000259" key="2">
    <source>
        <dbReference type="Pfam" id="PF03033"/>
    </source>
</evidence>
<dbReference type="InterPro" id="IPR002213">
    <property type="entry name" value="UDP_glucos_trans"/>
</dbReference>
<dbReference type="InterPro" id="IPR010610">
    <property type="entry name" value="EryCIII-like_C"/>
</dbReference>
<evidence type="ECO:0000256" key="1">
    <source>
        <dbReference type="SAM" id="MobiDB-lite"/>
    </source>
</evidence>
<gene>
    <name evidence="4" type="ORF">GCM10009539_27700</name>
</gene>
<dbReference type="SUPFAM" id="SSF53756">
    <property type="entry name" value="UDP-Glycosyltransferase/glycogen phosphorylase"/>
    <property type="match status" value="1"/>
</dbReference>
<protein>
    <submittedName>
        <fullName evidence="4">Glycosyltransferase</fullName>
    </submittedName>
</protein>
<dbReference type="Proteomes" id="UP001500967">
    <property type="component" value="Unassembled WGS sequence"/>
</dbReference>
<dbReference type="PANTHER" id="PTHR48050">
    <property type="entry name" value="STEROL 3-BETA-GLUCOSYLTRANSFERASE"/>
    <property type="match status" value="1"/>
</dbReference>
<evidence type="ECO:0000313" key="5">
    <source>
        <dbReference type="Proteomes" id="UP001500967"/>
    </source>
</evidence>
<accession>A0ABN0U717</accession>
<feature type="compositionally biased region" description="Acidic residues" evidence="1">
    <location>
        <begin position="207"/>
        <end position="220"/>
    </location>
</feature>
<evidence type="ECO:0000313" key="4">
    <source>
        <dbReference type="EMBL" id="GAA0240822.1"/>
    </source>
</evidence>
<feature type="domain" description="Erythromycin biosynthesis protein CIII-like C-terminal" evidence="3">
    <location>
        <begin position="267"/>
        <end position="409"/>
    </location>
</feature>
<proteinExistence type="predicted"/>
<dbReference type="CDD" id="cd03784">
    <property type="entry name" value="GT1_Gtf-like"/>
    <property type="match status" value="1"/>
</dbReference>
<dbReference type="Pfam" id="PF03033">
    <property type="entry name" value="Glyco_transf_28"/>
    <property type="match status" value="1"/>
</dbReference>
<evidence type="ECO:0000259" key="3">
    <source>
        <dbReference type="Pfam" id="PF06722"/>
    </source>
</evidence>
<feature type="region of interest" description="Disordered" evidence="1">
    <location>
        <begin position="206"/>
        <end position="226"/>
    </location>
</feature>
<dbReference type="PANTHER" id="PTHR48050:SF13">
    <property type="entry name" value="STEROL 3-BETA-GLUCOSYLTRANSFERASE UGT80A2"/>
    <property type="match status" value="1"/>
</dbReference>
<organism evidence="4 5">
    <name type="scientific">Cryptosporangium japonicum</name>
    <dbReference type="NCBI Taxonomy" id="80872"/>
    <lineage>
        <taxon>Bacteria</taxon>
        <taxon>Bacillati</taxon>
        <taxon>Actinomycetota</taxon>
        <taxon>Actinomycetes</taxon>
        <taxon>Cryptosporangiales</taxon>
        <taxon>Cryptosporangiaceae</taxon>
        <taxon>Cryptosporangium</taxon>
    </lineage>
</organism>
<dbReference type="RefSeq" id="WP_344649199.1">
    <property type="nucleotide sequence ID" value="NZ_BAAAGX010000010.1"/>
</dbReference>
<feature type="domain" description="Glycosyltransferase family 28 N-terminal" evidence="2">
    <location>
        <begin position="4"/>
        <end position="128"/>
    </location>
</feature>
<dbReference type="Pfam" id="PF06722">
    <property type="entry name" value="EryCIII-like_C"/>
    <property type="match status" value="1"/>
</dbReference>
<name>A0ABN0U717_9ACTN</name>
<dbReference type="Gene3D" id="3.40.50.2000">
    <property type="entry name" value="Glycogen Phosphorylase B"/>
    <property type="match status" value="2"/>
</dbReference>
<comment type="caution">
    <text evidence="4">The sequence shown here is derived from an EMBL/GenBank/DDBJ whole genome shotgun (WGS) entry which is preliminary data.</text>
</comment>
<dbReference type="InterPro" id="IPR004276">
    <property type="entry name" value="GlycoTrans_28_N"/>
</dbReference>
<reference evidence="4 5" key="1">
    <citation type="journal article" date="2019" name="Int. J. Syst. Evol. Microbiol.">
        <title>The Global Catalogue of Microorganisms (GCM) 10K type strain sequencing project: providing services to taxonomists for standard genome sequencing and annotation.</title>
        <authorList>
            <consortium name="The Broad Institute Genomics Platform"/>
            <consortium name="The Broad Institute Genome Sequencing Center for Infectious Disease"/>
            <person name="Wu L."/>
            <person name="Ma J."/>
        </authorList>
    </citation>
    <scope>NUCLEOTIDE SEQUENCE [LARGE SCALE GENOMIC DNA]</scope>
    <source>
        <strain evidence="4 5">JCM 10425</strain>
    </source>
</reference>